<evidence type="ECO:0000259" key="8">
    <source>
        <dbReference type="SMART" id="SM00829"/>
    </source>
</evidence>
<dbReference type="PROSITE" id="PS00059">
    <property type="entry name" value="ADH_ZINC"/>
    <property type="match status" value="1"/>
</dbReference>
<dbReference type="RefSeq" id="WP_183966919.1">
    <property type="nucleotide sequence ID" value="NZ_BAABEW010000023.1"/>
</dbReference>
<proteinExistence type="inferred from homology"/>
<dbReference type="EMBL" id="JACHGB010000004">
    <property type="protein sequence ID" value="MBB5271964.1"/>
    <property type="molecule type" value="Genomic_DNA"/>
</dbReference>
<dbReference type="GO" id="GO:0004022">
    <property type="term" value="F:alcohol dehydrogenase (NAD+) activity"/>
    <property type="evidence" value="ECO:0007669"/>
    <property type="project" value="UniProtKB-EC"/>
</dbReference>
<organism evidence="9 10">
    <name type="scientific">Quisquiliibacterium transsilvanicum</name>
    <dbReference type="NCBI Taxonomy" id="1549638"/>
    <lineage>
        <taxon>Bacteria</taxon>
        <taxon>Pseudomonadati</taxon>
        <taxon>Pseudomonadota</taxon>
        <taxon>Betaproteobacteria</taxon>
        <taxon>Burkholderiales</taxon>
        <taxon>Burkholderiaceae</taxon>
        <taxon>Quisquiliibacterium</taxon>
    </lineage>
</organism>
<dbReference type="Pfam" id="PF00107">
    <property type="entry name" value="ADH_zinc_N"/>
    <property type="match status" value="1"/>
</dbReference>
<evidence type="ECO:0000256" key="7">
    <source>
        <dbReference type="RuleBase" id="RU361277"/>
    </source>
</evidence>
<dbReference type="SMART" id="SM00829">
    <property type="entry name" value="PKS_ER"/>
    <property type="match status" value="1"/>
</dbReference>
<feature type="domain" description="Enoyl reductase (ER)" evidence="8">
    <location>
        <begin position="10"/>
        <end position="348"/>
    </location>
</feature>
<dbReference type="InterPro" id="IPR020843">
    <property type="entry name" value="ER"/>
</dbReference>
<dbReference type="SUPFAM" id="SSF50129">
    <property type="entry name" value="GroES-like"/>
    <property type="match status" value="1"/>
</dbReference>
<evidence type="ECO:0000256" key="3">
    <source>
        <dbReference type="ARBA" id="ARBA00013190"/>
    </source>
</evidence>
<name>A0A7W8M9D8_9BURK</name>
<dbReference type="InterPro" id="IPR002328">
    <property type="entry name" value="ADH_Zn_CS"/>
</dbReference>
<dbReference type="Gene3D" id="3.40.50.720">
    <property type="entry name" value="NAD(P)-binding Rossmann-like Domain"/>
    <property type="match status" value="1"/>
</dbReference>
<keyword evidence="6" id="KW-0560">Oxidoreductase</keyword>
<accession>A0A7W8M9D8</accession>
<dbReference type="InterPro" id="IPR013154">
    <property type="entry name" value="ADH-like_N"/>
</dbReference>
<evidence type="ECO:0000256" key="4">
    <source>
        <dbReference type="ARBA" id="ARBA00022723"/>
    </source>
</evidence>
<dbReference type="EC" id="1.1.1.1" evidence="3"/>
<evidence type="ECO:0000256" key="2">
    <source>
        <dbReference type="ARBA" id="ARBA00008072"/>
    </source>
</evidence>
<dbReference type="GO" id="GO:0005737">
    <property type="term" value="C:cytoplasm"/>
    <property type="evidence" value="ECO:0007669"/>
    <property type="project" value="TreeGrafter"/>
</dbReference>
<dbReference type="InterPro" id="IPR036291">
    <property type="entry name" value="NAD(P)-bd_dom_sf"/>
</dbReference>
<dbReference type="Proteomes" id="UP000532440">
    <property type="component" value="Unassembled WGS sequence"/>
</dbReference>
<dbReference type="Gene3D" id="3.90.180.10">
    <property type="entry name" value="Medium-chain alcohol dehydrogenases, catalytic domain"/>
    <property type="match status" value="1"/>
</dbReference>
<evidence type="ECO:0000313" key="10">
    <source>
        <dbReference type="Proteomes" id="UP000532440"/>
    </source>
</evidence>
<evidence type="ECO:0000256" key="5">
    <source>
        <dbReference type="ARBA" id="ARBA00022833"/>
    </source>
</evidence>
<keyword evidence="10" id="KW-1185">Reference proteome</keyword>
<dbReference type="GO" id="GO:0008270">
    <property type="term" value="F:zinc ion binding"/>
    <property type="evidence" value="ECO:0007669"/>
    <property type="project" value="InterPro"/>
</dbReference>
<keyword evidence="5 7" id="KW-0862">Zinc</keyword>
<comment type="caution">
    <text evidence="9">The sequence shown here is derived from an EMBL/GenBank/DDBJ whole genome shotgun (WGS) entry which is preliminary data.</text>
</comment>
<dbReference type="CDD" id="cd08240">
    <property type="entry name" value="6_hydroxyhexanoate_dh_like"/>
    <property type="match status" value="1"/>
</dbReference>
<protein>
    <recommendedName>
        <fullName evidence="3">alcohol dehydrogenase</fullName>
        <ecNumber evidence="3">1.1.1.1</ecNumber>
    </recommendedName>
</protein>
<dbReference type="PANTHER" id="PTHR42940">
    <property type="entry name" value="ALCOHOL DEHYDROGENASE 1-RELATED"/>
    <property type="match status" value="1"/>
</dbReference>
<comment type="cofactor">
    <cofactor evidence="1 7">
        <name>Zn(2+)</name>
        <dbReference type="ChEBI" id="CHEBI:29105"/>
    </cofactor>
</comment>
<dbReference type="InterPro" id="IPR011032">
    <property type="entry name" value="GroES-like_sf"/>
</dbReference>
<comment type="similarity">
    <text evidence="2 7">Belongs to the zinc-containing alcohol dehydrogenase family.</text>
</comment>
<evidence type="ECO:0000313" key="9">
    <source>
        <dbReference type="EMBL" id="MBB5271964.1"/>
    </source>
</evidence>
<dbReference type="SUPFAM" id="SSF51735">
    <property type="entry name" value="NAD(P)-binding Rossmann-fold domains"/>
    <property type="match status" value="1"/>
</dbReference>
<dbReference type="Pfam" id="PF08240">
    <property type="entry name" value="ADH_N"/>
    <property type="match status" value="1"/>
</dbReference>
<keyword evidence="4 7" id="KW-0479">Metal-binding</keyword>
<dbReference type="InterPro" id="IPR013149">
    <property type="entry name" value="ADH-like_C"/>
</dbReference>
<dbReference type="PANTHER" id="PTHR42940:SF8">
    <property type="entry name" value="VACUOLAR PROTEIN SORTING-ASSOCIATED PROTEIN 11"/>
    <property type="match status" value="1"/>
</dbReference>
<reference evidence="9 10" key="1">
    <citation type="submission" date="2020-08" db="EMBL/GenBank/DDBJ databases">
        <title>Genomic Encyclopedia of Type Strains, Phase IV (KMG-IV): sequencing the most valuable type-strain genomes for metagenomic binning, comparative biology and taxonomic classification.</title>
        <authorList>
            <person name="Goeker M."/>
        </authorList>
    </citation>
    <scope>NUCLEOTIDE SEQUENCE [LARGE SCALE GENOMIC DNA]</scope>
    <source>
        <strain evidence="9 10">DSM 29781</strain>
    </source>
</reference>
<evidence type="ECO:0000256" key="1">
    <source>
        <dbReference type="ARBA" id="ARBA00001947"/>
    </source>
</evidence>
<sequence length="359" mass="37347">MLSYEVVEHGKPLQAKLRETPVPGGTEVLVRITRSGVCHSDLHLQEGFFDLGGGKRASIRDRGVVPPFTVGHEPYGVVEAVGPEASGVKPGDRRLVYPWIGCGSCPVCADGNDHYCLSPRTIGVVRPGAYATHVLVPDARYLVDVEGIDPAWAATLACSGLTAWSAIGKLPVLAAREWVAVLGCGGLGMAAISMLRARGVSNVVACDVETGKLAQAMEQGAAATVDSGAPDALARLQSIAGNAVAGALDFVGMPATATLGIAALAKGGHYVLCGLFGGEITLPLPPIAQRAIAVRGSYVGSLRELREVVELARSGRLRPSPIDLRPAADVNRCLDDLRAGRVLGRAVLDFDGVDPDRLA</sequence>
<evidence type="ECO:0000256" key="6">
    <source>
        <dbReference type="ARBA" id="ARBA00023002"/>
    </source>
</evidence>
<dbReference type="AlphaFoldDB" id="A0A7W8M9D8"/>
<gene>
    <name evidence="9" type="ORF">HNQ70_001978</name>
</gene>